<evidence type="ECO:0000256" key="2">
    <source>
        <dbReference type="ARBA" id="ARBA00022475"/>
    </source>
</evidence>
<keyword evidence="3 6" id="KW-0812">Transmembrane</keyword>
<evidence type="ECO:0000256" key="1">
    <source>
        <dbReference type="ARBA" id="ARBA00004651"/>
    </source>
</evidence>
<evidence type="ECO:0000256" key="5">
    <source>
        <dbReference type="ARBA" id="ARBA00023136"/>
    </source>
</evidence>
<keyword evidence="4 6" id="KW-1133">Transmembrane helix</keyword>
<dbReference type="GO" id="GO:0009055">
    <property type="term" value="F:electron transfer activity"/>
    <property type="evidence" value="ECO:0007669"/>
    <property type="project" value="InterPro"/>
</dbReference>
<accession>A0A3B0WRE0</accession>
<evidence type="ECO:0000313" key="8">
    <source>
        <dbReference type="EMBL" id="VAW57921.1"/>
    </source>
</evidence>
<protein>
    <recommendedName>
        <fullName evidence="7">Cytochrome b561 bacterial/Ni-hydrogenase domain-containing protein</fullName>
    </recommendedName>
</protein>
<feature type="transmembrane region" description="Helical" evidence="6">
    <location>
        <begin position="95"/>
        <end position="119"/>
    </location>
</feature>
<dbReference type="EMBL" id="UOFG01000006">
    <property type="protein sequence ID" value="VAW57921.1"/>
    <property type="molecule type" value="Genomic_DNA"/>
</dbReference>
<comment type="subcellular location">
    <subcellularLocation>
        <location evidence="1">Cell membrane</location>
        <topology evidence="1">Multi-pass membrane protein</topology>
    </subcellularLocation>
</comment>
<evidence type="ECO:0000259" key="7">
    <source>
        <dbReference type="Pfam" id="PF01292"/>
    </source>
</evidence>
<dbReference type="InterPro" id="IPR016174">
    <property type="entry name" value="Di-haem_cyt_TM"/>
</dbReference>
<dbReference type="GO" id="GO:0022904">
    <property type="term" value="P:respiratory electron transport chain"/>
    <property type="evidence" value="ECO:0007669"/>
    <property type="project" value="InterPro"/>
</dbReference>
<evidence type="ECO:0000256" key="6">
    <source>
        <dbReference type="SAM" id="Phobius"/>
    </source>
</evidence>
<dbReference type="PANTHER" id="PTHR30485:SF2">
    <property type="entry name" value="BLL0597 PROTEIN"/>
    <property type="match status" value="1"/>
</dbReference>
<keyword evidence="2" id="KW-1003">Cell membrane</keyword>
<evidence type="ECO:0000256" key="3">
    <source>
        <dbReference type="ARBA" id="ARBA00022692"/>
    </source>
</evidence>
<proteinExistence type="predicted"/>
<evidence type="ECO:0000256" key="4">
    <source>
        <dbReference type="ARBA" id="ARBA00022989"/>
    </source>
</evidence>
<feature type="domain" description="Cytochrome b561 bacterial/Ni-hydrogenase" evidence="7">
    <location>
        <begin position="7"/>
        <end position="198"/>
    </location>
</feature>
<gene>
    <name evidence="8" type="ORF">MNBD_GAMMA11-31</name>
</gene>
<dbReference type="Pfam" id="PF01292">
    <property type="entry name" value="Ni_hydr_CYTB"/>
    <property type="match status" value="1"/>
</dbReference>
<dbReference type="GO" id="GO:0020037">
    <property type="term" value="F:heme binding"/>
    <property type="evidence" value="ECO:0007669"/>
    <property type="project" value="TreeGrafter"/>
</dbReference>
<reference evidence="8" key="1">
    <citation type="submission" date="2018-06" db="EMBL/GenBank/DDBJ databases">
        <authorList>
            <person name="Zhirakovskaya E."/>
        </authorList>
    </citation>
    <scope>NUCLEOTIDE SEQUENCE</scope>
</reference>
<dbReference type="SUPFAM" id="SSF81342">
    <property type="entry name" value="Transmembrane di-heme cytochromes"/>
    <property type="match status" value="1"/>
</dbReference>
<organism evidence="8">
    <name type="scientific">hydrothermal vent metagenome</name>
    <dbReference type="NCBI Taxonomy" id="652676"/>
    <lineage>
        <taxon>unclassified sequences</taxon>
        <taxon>metagenomes</taxon>
        <taxon>ecological metagenomes</taxon>
    </lineage>
</organism>
<feature type="transmembrane region" description="Helical" evidence="6">
    <location>
        <begin position="164"/>
        <end position="183"/>
    </location>
</feature>
<sequence>MSHKIKVWDLLIRFFHWVLVIAFTLSYFSGEEESSLHIYSGYVVLWLIGLRVLWGFVGTKYARFKNFVHGKKIVFEYLTSLFSERPVHYTGHNPAGGWMVVALILSLFATTLSGLQLYAIEEGAGPLAHINTEIQLISTANADDDSDFSGERDDEEFWEAMHEIAANFTLLLIFIHIAGVFVASKLHRENLLKAMISGYKSV</sequence>
<dbReference type="PANTHER" id="PTHR30485">
    <property type="entry name" value="NI/FE-HYDROGENASE 1 B-TYPE CYTOCHROME SUBUNIT"/>
    <property type="match status" value="1"/>
</dbReference>
<dbReference type="AlphaFoldDB" id="A0A3B0WRE0"/>
<dbReference type="GO" id="GO:0005886">
    <property type="term" value="C:plasma membrane"/>
    <property type="evidence" value="ECO:0007669"/>
    <property type="project" value="UniProtKB-SubCell"/>
</dbReference>
<dbReference type="InterPro" id="IPR011577">
    <property type="entry name" value="Cyt_b561_bac/Ni-Hgenase"/>
</dbReference>
<feature type="transmembrane region" description="Helical" evidence="6">
    <location>
        <begin position="12"/>
        <end position="30"/>
    </location>
</feature>
<feature type="transmembrane region" description="Helical" evidence="6">
    <location>
        <begin position="36"/>
        <end position="57"/>
    </location>
</feature>
<dbReference type="InterPro" id="IPR051542">
    <property type="entry name" value="Hydrogenase_cytochrome"/>
</dbReference>
<keyword evidence="5 6" id="KW-0472">Membrane</keyword>
<name>A0A3B0WRE0_9ZZZZ</name>
<dbReference type="Gene3D" id="1.20.950.20">
    <property type="entry name" value="Transmembrane di-heme cytochromes, Chain C"/>
    <property type="match status" value="1"/>
</dbReference>